<keyword evidence="3" id="KW-0813">Transport</keyword>
<keyword evidence="5 18" id="KW-0812">Transmembrane</keyword>
<feature type="transmembrane region" description="Helical" evidence="18">
    <location>
        <begin position="105"/>
        <end position="127"/>
    </location>
</feature>
<reference evidence="20" key="1">
    <citation type="submission" date="2021-11" db="EMBL/GenBank/DDBJ databases">
        <authorList>
            <consortium name="Genoscope - CEA"/>
            <person name="William W."/>
        </authorList>
    </citation>
    <scope>NUCLEOTIDE SEQUENCE</scope>
</reference>
<proteinExistence type="inferred from homology"/>
<dbReference type="Gene3D" id="1.20.1420.30">
    <property type="entry name" value="NCX, central ion-binding region"/>
    <property type="match status" value="2"/>
</dbReference>
<evidence type="ECO:0000256" key="4">
    <source>
        <dbReference type="ARBA" id="ARBA00022475"/>
    </source>
</evidence>
<dbReference type="InterPro" id="IPR044880">
    <property type="entry name" value="NCX_ion-bd_dom_sf"/>
</dbReference>
<feature type="transmembrane region" description="Helical" evidence="18">
    <location>
        <begin position="878"/>
        <end position="896"/>
    </location>
</feature>
<evidence type="ECO:0000256" key="15">
    <source>
        <dbReference type="ARBA" id="ARBA00023180"/>
    </source>
</evidence>
<dbReference type="EMBL" id="CAKKNE010000006">
    <property type="protein sequence ID" value="CAH0379952.1"/>
    <property type="molecule type" value="Genomic_DNA"/>
</dbReference>
<keyword evidence="12" id="KW-0915">Sodium</keyword>
<dbReference type="InterPro" id="IPR051171">
    <property type="entry name" value="CaCA"/>
</dbReference>
<keyword evidence="16" id="KW-0739">Sodium transport</keyword>
<keyword evidence="11 18" id="KW-1133">Transmembrane helix</keyword>
<evidence type="ECO:0000256" key="17">
    <source>
        <dbReference type="ARBA" id="ARBA00033667"/>
    </source>
</evidence>
<keyword evidence="14 18" id="KW-0472">Membrane</keyword>
<dbReference type="InterPro" id="IPR004837">
    <property type="entry name" value="NaCa_Exmemb"/>
</dbReference>
<dbReference type="PRINTS" id="PR01259">
    <property type="entry name" value="NACAEXCHNGR"/>
</dbReference>
<evidence type="ECO:0000259" key="19">
    <source>
        <dbReference type="SMART" id="SM00237"/>
    </source>
</evidence>
<feature type="domain" description="Calx-beta" evidence="19">
    <location>
        <begin position="462"/>
        <end position="569"/>
    </location>
</feature>
<comment type="caution">
    <text evidence="20">The sequence shown here is derived from an EMBL/GenBank/DDBJ whole genome shotgun (WGS) entry which is preliminary data.</text>
</comment>
<organism evidence="20 21">
    <name type="scientific">Pelagomonas calceolata</name>
    <dbReference type="NCBI Taxonomy" id="35677"/>
    <lineage>
        <taxon>Eukaryota</taxon>
        <taxon>Sar</taxon>
        <taxon>Stramenopiles</taxon>
        <taxon>Ochrophyta</taxon>
        <taxon>Pelagophyceae</taxon>
        <taxon>Pelagomonadales</taxon>
        <taxon>Pelagomonadaceae</taxon>
        <taxon>Pelagomonas</taxon>
    </lineage>
</organism>
<dbReference type="InterPro" id="IPR003644">
    <property type="entry name" value="Calx_beta"/>
</dbReference>
<evidence type="ECO:0000256" key="5">
    <source>
        <dbReference type="ARBA" id="ARBA00022692"/>
    </source>
</evidence>
<name>A0A8J2T248_9STRA</name>
<dbReference type="GO" id="GO:0098703">
    <property type="term" value="P:calcium ion import across plasma membrane"/>
    <property type="evidence" value="ECO:0007669"/>
    <property type="project" value="TreeGrafter"/>
</dbReference>
<dbReference type="InterPro" id="IPR004836">
    <property type="entry name" value="Na_Ca_Ex"/>
</dbReference>
<evidence type="ECO:0000256" key="1">
    <source>
        <dbReference type="ARBA" id="ARBA00004651"/>
    </source>
</evidence>
<dbReference type="AlphaFoldDB" id="A0A8J2T248"/>
<evidence type="ECO:0000256" key="12">
    <source>
        <dbReference type="ARBA" id="ARBA00023053"/>
    </source>
</evidence>
<keyword evidence="6" id="KW-0479">Metal-binding</keyword>
<evidence type="ECO:0000256" key="10">
    <source>
        <dbReference type="ARBA" id="ARBA00022860"/>
    </source>
</evidence>
<dbReference type="PANTHER" id="PTHR11878">
    <property type="entry name" value="SODIUM/CALCIUM EXCHANGER"/>
    <property type="match status" value="1"/>
</dbReference>
<dbReference type="GO" id="GO:0005886">
    <property type="term" value="C:plasma membrane"/>
    <property type="evidence" value="ECO:0007669"/>
    <property type="project" value="UniProtKB-SubCell"/>
</dbReference>
<dbReference type="PANTHER" id="PTHR11878:SF65">
    <property type="entry name" value="NA_CA-EXCHANGE PROTEIN, ISOFORM G"/>
    <property type="match status" value="1"/>
</dbReference>
<comment type="similarity">
    <text evidence="2">Belongs to the Ca(2+):cation antiporter (CaCA) (TC 2.A.19) family. SLC8 subfamily.</text>
</comment>
<accession>A0A8J2T248</accession>
<evidence type="ECO:0000256" key="3">
    <source>
        <dbReference type="ARBA" id="ARBA00022448"/>
    </source>
</evidence>
<dbReference type="GO" id="GO:0005432">
    <property type="term" value="F:calcium:sodium antiporter activity"/>
    <property type="evidence" value="ECO:0007669"/>
    <property type="project" value="InterPro"/>
</dbReference>
<keyword evidence="15" id="KW-0325">Glycoprotein</keyword>
<evidence type="ECO:0000256" key="11">
    <source>
        <dbReference type="ARBA" id="ARBA00022989"/>
    </source>
</evidence>
<keyword evidence="7" id="KW-0732">Signal</keyword>
<keyword evidence="10" id="KW-0112">Calmodulin-binding</keyword>
<evidence type="ECO:0000256" key="16">
    <source>
        <dbReference type="ARBA" id="ARBA00023201"/>
    </source>
</evidence>
<keyword evidence="13" id="KW-0406">Ion transport</keyword>
<gene>
    <name evidence="20" type="ORF">PECAL_6P15890</name>
</gene>
<evidence type="ECO:0000313" key="20">
    <source>
        <dbReference type="EMBL" id="CAH0379952.1"/>
    </source>
</evidence>
<feature type="transmembrane region" description="Helical" evidence="18">
    <location>
        <begin position="61"/>
        <end position="84"/>
    </location>
</feature>
<feature type="transmembrane region" description="Helical" evidence="18">
    <location>
        <begin position="670"/>
        <end position="693"/>
    </location>
</feature>
<dbReference type="Pfam" id="PF01699">
    <property type="entry name" value="Na_Ca_ex"/>
    <property type="match status" value="2"/>
</dbReference>
<dbReference type="InterPro" id="IPR038081">
    <property type="entry name" value="CalX-like_sf"/>
</dbReference>
<feature type="transmembrane region" description="Helical" evidence="18">
    <location>
        <begin position="838"/>
        <end position="858"/>
    </location>
</feature>
<feature type="transmembrane region" description="Helical" evidence="18">
    <location>
        <begin position="147"/>
        <end position="166"/>
    </location>
</feature>
<feature type="transmembrane region" description="Helical" evidence="18">
    <location>
        <begin position="211"/>
        <end position="228"/>
    </location>
</feature>
<feature type="transmembrane region" description="Helical" evidence="18">
    <location>
        <begin position="737"/>
        <end position="757"/>
    </location>
</feature>
<sequence>MKDPSKHAKHVLILLAATAWAARDKICHPGQSGLFLPFFGDSEQELSTAAEWGRGFLYFRALYYLLGLLWFFLGVSIIADIFMAAIETITSKEKRVPGTDITYKVWNATVANLTLMALGSSAPEILLSVIEILSNDFFTGDLGPSTIVGSAAFNLFCIIAICVVSLPDGETRKIEEVTVYKVTGFFSVFAYIWLLIILMVSSPDIVEPWEAILTFLFFPLLTALAFAADKGWLDKCASKVAPESRVTAIGGLHFHSYDFRELMAKLRHPHTTHEERQEIIAKLSKTTKKAKPSRAVQRMNATRSAIGKKAIQQNAPDPAALEKYLAKISGGKKHGPRAFFSDAKGKINTKYALLESDGSVTLNVTRTPPTGTMKVKWSTRDGTAKGSDPGAAKKGDFEKSSGELVFTDGENFQSITVTVYDDVETEVDEVFYVDLISLECTTDGEMEETQLIDLKNEDNRTAEVTIIDDDEPGVIAFQAPKEGSPTRLPPVTASEKAGHAKIRVGRFNGANGEVHVDCKFIDGSAVNGKHYKASNHPITFHNTEVEKFLEVELLHTGLEDGVEFTVQLENVRSDHKERQPSLGHHTKQIVHVVADADEKKHMDDIHAYLQANDGSGFAVGSQGWAHQFQEALDPGDSMVLHIITLPWKLIFATVAPTSYAGGWLCFFQALIYIGVVTAFIGDLAALMGCCLGLKDVVTAITFVALGTSLPDAFASKAATINDDSADAAVGNVTGSNAVNVFLGLGLPWSIAAIYWGFGLYSDDHEEAWLKTYGGKYAVAGDGTIVGRGGTKYPPAVATATPAPTRMMDVRGKLGPDGGRNIGFGETEPIGFIVPAGSLGLSVAVFTICALTTIAVLYYRRVTIGAELGGPKASAKRHAALLVGLWFVYVVASILSTEGMI</sequence>
<dbReference type="Proteomes" id="UP000789595">
    <property type="component" value="Unassembled WGS sequence"/>
</dbReference>
<dbReference type="Gene3D" id="2.60.40.2030">
    <property type="match status" value="2"/>
</dbReference>
<dbReference type="GO" id="GO:0046872">
    <property type="term" value="F:metal ion binding"/>
    <property type="evidence" value="ECO:0007669"/>
    <property type="project" value="UniProtKB-KW"/>
</dbReference>
<comment type="subcellular location">
    <subcellularLocation>
        <location evidence="1">Cell membrane</location>
        <topology evidence="1">Multi-pass membrane protein</topology>
    </subcellularLocation>
</comment>
<evidence type="ECO:0000256" key="8">
    <source>
        <dbReference type="ARBA" id="ARBA00022737"/>
    </source>
</evidence>
<feature type="domain" description="Calx-beta" evidence="19">
    <location>
        <begin position="334"/>
        <end position="436"/>
    </location>
</feature>
<keyword evidence="4" id="KW-1003">Cell membrane</keyword>
<dbReference type="GO" id="GO:0005516">
    <property type="term" value="F:calmodulin binding"/>
    <property type="evidence" value="ECO:0007669"/>
    <property type="project" value="UniProtKB-KW"/>
</dbReference>
<evidence type="ECO:0000313" key="21">
    <source>
        <dbReference type="Proteomes" id="UP000789595"/>
    </source>
</evidence>
<dbReference type="GO" id="GO:0007154">
    <property type="term" value="P:cell communication"/>
    <property type="evidence" value="ECO:0007669"/>
    <property type="project" value="InterPro"/>
</dbReference>
<dbReference type="OrthoDB" id="418484at2759"/>
<comment type="catalytic activity">
    <reaction evidence="17">
        <text>Ca(2+)(in) + 3 Na(+)(out) = Ca(2+)(out) + 3 Na(+)(in)</text>
        <dbReference type="Rhea" id="RHEA:69955"/>
        <dbReference type="ChEBI" id="CHEBI:29101"/>
        <dbReference type="ChEBI" id="CHEBI:29108"/>
    </reaction>
</comment>
<feature type="transmembrane region" description="Helical" evidence="18">
    <location>
        <begin position="178"/>
        <end position="199"/>
    </location>
</feature>
<keyword evidence="8" id="KW-0677">Repeat</keyword>
<evidence type="ECO:0000256" key="14">
    <source>
        <dbReference type="ARBA" id="ARBA00023136"/>
    </source>
</evidence>
<protein>
    <recommendedName>
        <fullName evidence="19">Calx-beta domain-containing protein</fullName>
    </recommendedName>
</protein>
<evidence type="ECO:0000256" key="2">
    <source>
        <dbReference type="ARBA" id="ARBA00007489"/>
    </source>
</evidence>
<evidence type="ECO:0000256" key="7">
    <source>
        <dbReference type="ARBA" id="ARBA00022729"/>
    </source>
</evidence>
<dbReference type="SUPFAM" id="SSF141072">
    <property type="entry name" value="CalX-like"/>
    <property type="match status" value="2"/>
</dbReference>
<evidence type="ECO:0000256" key="18">
    <source>
        <dbReference type="SAM" id="Phobius"/>
    </source>
</evidence>
<evidence type="ECO:0000256" key="13">
    <source>
        <dbReference type="ARBA" id="ARBA00023065"/>
    </source>
</evidence>
<keyword evidence="21" id="KW-1185">Reference proteome</keyword>
<evidence type="ECO:0000256" key="9">
    <source>
        <dbReference type="ARBA" id="ARBA00022837"/>
    </source>
</evidence>
<keyword evidence="9" id="KW-0106">Calcium</keyword>
<evidence type="ECO:0000256" key="6">
    <source>
        <dbReference type="ARBA" id="ARBA00022723"/>
    </source>
</evidence>
<dbReference type="Pfam" id="PF03160">
    <property type="entry name" value="Calx-beta"/>
    <property type="match status" value="2"/>
</dbReference>
<dbReference type="SMART" id="SM00237">
    <property type="entry name" value="Calx_beta"/>
    <property type="match status" value="2"/>
</dbReference>